<proteinExistence type="predicted"/>
<comment type="caution">
    <text evidence="1">The sequence shown here is derived from an EMBL/GenBank/DDBJ whole genome shotgun (WGS) entry which is preliminary data.</text>
</comment>
<sequence>MSWQEDCKKCRCHGKNGEDFMERRLYVDVIARMEKVSGKEIVEECRCYGKNREDAMSRIEKIAEECSCHVKNREDVISRTYKKNVDVMSRMAKMSCQEWRRCHGKNI</sequence>
<evidence type="ECO:0000313" key="2">
    <source>
        <dbReference type="Proteomes" id="UP001054945"/>
    </source>
</evidence>
<organism evidence="1 2">
    <name type="scientific">Caerostris extrusa</name>
    <name type="common">Bark spider</name>
    <name type="synonym">Caerostris bankana</name>
    <dbReference type="NCBI Taxonomy" id="172846"/>
    <lineage>
        <taxon>Eukaryota</taxon>
        <taxon>Metazoa</taxon>
        <taxon>Ecdysozoa</taxon>
        <taxon>Arthropoda</taxon>
        <taxon>Chelicerata</taxon>
        <taxon>Arachnida</taxon>
        <taxon>Araneae</taxon>
        <taxon>Araneomorphae</taxon>
        <taxon>Entelegynae</taxon>
        <taxon>Araneoidea</taxon>
        <taxon>Araneidae</taxon>
        <taxon>Caerostris</taxon>
    </lineage>
</organism>
<accession>A0AAV4MQJ2</accession>
<keyword evidence="2" id="KW-1185">Reference proteome</keyword>
<dbReference type="AlphaFoldDB" id="A0AAV4MQJ2"/>
<protein>
    <submittedName>
        <fullName evidence="1">Uncharacterized protein</fullName>
    </submittedName>
</protein>
<reference evidence="1 2" key="1">
    <citation type="submission" date="2021-06" db="EMBL/GenBank/DDBJ databases">
        <title>Caerostris extrusa draft genome.</title>
        <authorList>
            <person name="Kono N."/>
            <person name="Arakawa K."/>
        </authorList>
    </citation>
    <scope>NUCLEOTIDE SEQUENCE [LARGE SCALE GENOMIC DNA]</scope>
</reference>
<gene>
    <name evidence="1" type="ORF">CEXT_204731</name>
</gene>
<dbReference type="Proteomes" id="UP001054945">
    <property type="component" value="Unassembled WGS sequence"/>
</dbReference>
<dbReference type="EMBL" id="BPLR01020089">
    <property type="protein sequence ID" value="GIX74701.1"/>
    <property type="molecule type" value="Genomic_DNA"/>
</dbReference>
<evidence type="ECO:0000313" key="1">
    <source>
        <dbReference type="EMBL" id="GIX74701.1"/>
    </source>
</evidence>
<name>A0AAV4MQJ2_CAEEX</name>